<reference evidence="6 7" key="1">
    <citation type="submission" date="2017-03" db="EMBL/GenBank/DDBJ databases">
        <title>Genome sequence of Clostridium hungatei DSM 14427.</title>
        <authorList>
            <person name="Poehlein A."/>
            <person name="Daniel R."/>
        </authorList>
    </citation>
    <scope>NUCLEOTIDE SEQUENCE [LARGE SCALE GENOMIC DNA]</scope>
    <source>
        <strain evidence="6 7">DSM 14427</strain>
    </source>
</reference>
<dbReference type="GO" id="GO:0016887">
    <property type="term" value="F:ATP hydrolysis activity"/>
    <property type="evidence" value="ECO:0007669"/>
    <property type="project" value="InterPro"/>
</dbReference>
<dbReference type="STRING" id="48256.CLHUN_16470"/>
<dbReference type="EMBL" id="MZGX01000009">
    <property type="protein sequence ID" value="OPX44348.1"/>
    <property type="molecule type" value="Genomic_DNA"/>
</dbReference>
<comment type="caution">
    <text evidence="6">The sequence shown here is derived from an EMBL/GenBank/DDBJ whole genome shotgun (WGS) entry which is preliminary data.</text>
</comment>
<dbReference type="InterPro" id="IPR017871">
    <property type="entry name" value="ABC_transporter-like_CS"/>
</dbReference>
<dbReference type="AlphaFoldDB" id="A0A1V4SKD7"/>
<sequence>MSLIVENVSKKFGEKQVVDNISFEAREPGVFGLLGTNGAGKTTTIRMILNIVKKDSGTIKWDNKPVTGQIKSFGYLPEERGLYPKVKVSEQLLYFAKLRGVSSQKAKKDIENWLERLEATQYINMPAEKLSKGNQQKIQFIASIIHDPELIFMDEPFSGLDPVNTDLFKGVIYELIKRNKIIIMSSHQMATVEEFCKDIVLLKNGVTVLKGNLKEIKRGYGRNNLIINCDGNIAELAAEEDMATYNQSATGFEFKIKSEEQAYKLLEKILSRRLSLDKFEIREPSLHEIFIEKMGEAK</sequence>
<keyword evidence="4 6" id="KW-0067">ATP-binding</keyword>
<dbReference type="Pfam" id="PF00005">
    <property type="entry name" value="ABC_tran"/>
    <property type="match status" value="1"/>
</dbReference>
<feature type="domain" description="ABC transporter" evidence="5">
    <location>
        <begin position="3"/>
        <end position="229"/>
    </location>
</feature>
<comment type="similarity">
    <text evidence="1">Belongs to the ABC transporter superfamily.</text>
</comment>
<organism evidence="6 7">
    <name type="scientific">Ruminiclostridium hungatei</name>
    <name type="common">Clostridium hungatei</name>
    <dbReference type="NCBI Taxonomy" id="48256"/>
    <lineage>
        <taxon>Bacteria</taxon>
        <taxon>Bacillati</taxon>
        <taxon>Bacillota</taxon>
        <taxon>Clostridia</taxon>
        <taxon>Eubacteriales</taxon>
        <taxon>Oscillospiraceae</taxon>
        <taxon>Ruminiclostridium</taxon>
    </lineage>
</organism>
<protein>
    <submittedName>
        <fullName evidence="6">ABC-type transporter ATP-binding protein EcsA</fullName>
    </submittedName>
</protein>
<dbReference type="PANTHER" id="PTHR42711:SF5">
    <property type="entry name" value="ABC TRANSPORTER ATP-BINDING PROTEIN NATA"/>
    <property type="match status" value="1"/>
</dbReference>
<dbReference type="PROSITE" id="PS50893">
    <property type="entry name" value="ABC_TRANSPORTER_2"/>
    <property type="match status" value="1"/>
</dbReference>
<gene>
    <name evidence="6" type="primary">ecsA_4</name>
    <name evidence="6" type="ORF">CLHUN_16470</name>
</gene>
<keyword evidence="2" id="KW-0813">Transport</keyword>
<proteinExistence type="inferred from homology"/>
<evidence type="ECO:0000256" key="2">
    <source>
        <dbReference type="ARBA" id="ARBA00022448"/>
    </source>
</evidence>
<dbReference type="Gene3D" id="3.40.50.300">
    <property type="entry name" value="P-loop containing nucleotide triphosphate hydrolases"/>
    <property type="match status" value="1"/>
</dbReference>
<name>A0A1V4SKD7_RUMHU</name>
<dbReference type="InterPro" id="IPR025302">
    <property type="entry name" value="DrrA1/2-like_C"/>
</dbReference>
<evidence type="ECO:0000313" key="7">
    <source>
        <dbReference type="Proteomes" id="UP000191554"/>
    </source>
</evidence>
<evidence type="ECO:0000313" key="6">
    <source>
        <dbReference type="EMBL" id="OPX44348.1"/>
    </source>
</evidence>
<keyword evidence="3" id="KW-0547">Nucleotide-binding</keyword>
<evidence type="ECO:0000256" key="4">
    <source>
        <dbReference type="ARBA" id="ARBA00022840"/>
    </source>
</evidence>
<dbReference type="SMART" id="SM00382">
    <property type="entry name" value="AAA"/>
    <property type="match status" value="1"/>
</dbReference>
<dbReference type="InterPro" id="IPR027417">
    <property type="entry name" value="P-loop_NTPase"/>
</dbReference>
<dbReference type="InterPro" id="IPR003593">
    <property type="entry name" value="AAA+_ATPase"/>
</dbReference>
<dbReference type="PROSITE" id="PS00211">
    <property type="entry name" value="ABC_TRANSPORTER_1"/>
    <property type="match status" value="1"/>
</dbReference>
<evidence type="ECO:0000256" key="3">
    <source>
        <dbReference type="ARBA" id="ARBA00022741"/>
    </source>
</evidence>
<evidence type="ECO:0000256" key="1">
    <source>
        <dbReference type="ARBA" id="ARBA00005417"/>
    </source>
</evidence>
<dbReference type="InterPro" id="IPR050763">
    <property type="entry name" value="ABC_transporter_ATP-binding"/>
</dbReference>
<dbReference type="Pfam" id="PF13732">
    <property type="entry name" value="DrrA1-3_C"/>
    <property type="match status" value="1"/>
</dbReference>
<keyword evidence="7" id="KW-1185">Reference proteome</keyword>
<dbReference type="PANTHER" id="PTHR42711">
    <property type="entry name" value="ABC TRANSPORTER ATP-BINDING PROTEIN"/>
    <property type="match status" value="1"/>
</dbReference>
<dbReference type="GO" id="GO:0005524">
    <property type="term" value="F:ATP binding"/>
    <property type="evidence" value="ECO:0007669"/>
    <property type="project" value="UniProtKB-KW"/>
</dbReference>
<dbReference type="InterPro" id="IPR003439">
    <property type="entry name" value="ABC_transporter-like_ATP-bd"/>
</dbReference>
<dbReference type="SUPFAM" id="SSF52540">
    <property type="entry name" value="P-loop containing nucleoside triphosphate hydrolases"/>
    <property type="match status" value="1"/>
</dbReference>
<dbReference type="OrthoDB" id="9801987at2"/>
<evidence type="ECO:0000259" key="5">
    <source>
        <dbReference type="PROSITE" id="PS50893"/>
    </source>
</evidence>
<dbReference type="Proteomes" id="UP000191554">
    <property type="component" value="Unassembled WGS sequence"/>
</dbReference>
<accession>A0A1V4SKD7</accession>
<dbReference type="RefSeq" id="WP_080064098.1">
    <property type="nucleotide sequence ID" value="NZ_MZGX01000009.1"/>
</dbReference>